<gene>
    <name evidence="2" type="ORF">QVD17_20487</name>
</gene>
<dbReference type="EMBL" id="JAUHHV010000005">
    <property type="protein sequence ID" value="KAK1425142.1"/>
    <property type="molecule type" value="Genomic_DNA"/>
</dbReference>
<protein>
    <submittedName>
        <fullName evidence="2">Uncharacterized protein</fullName>
    </submittedName>
</protein>
<comment type="caution">
    <text evidence="2">The sequence shown here is derived from an EMBL/GenBank/DDBJ whole genome shotgun (WGS) entry which is preliminary data.</text>
</comment>
<feature type="region of interest" description="Disordered" evidence="1">
    <location>
        <begin position="1"/>
        <end position="21"/>
    </location>
</feature>
<evidence type="ECO:0000313" key="3">
    <source>
        <dbReference type="Proteomes" id="UP001229421"/>
    </source>
</evidence>
<sequence length="201" mass="22885">MRKSLYSCPPHGFKPDTKILSEPGKENLSIKRPVHDTIGDDSLKIQNESVIDVKDSLGVKDDQMGKVDDIFVDENLVDENIVDFKESENGQDKDVTMVNEVLNNVDAYTTSKLFKISSPSLENLMNDNHGWEVNTLDDPLTLGSLDYFDYSVGEKPRQMLCAEEVNMKALKMNERGVSFNIDLEGNPDLEEQVERVYRWHK</sequence>
<evidence type="ECO:0000313" key="2">
    <source>
        <dbReference type="EMBL" id="KAK1425142.1"/>
    </source>
</evidence>
<name>A0AAD8KRR2_TARER</name>
<organism evidence="2 3">
    <name type="scientific">Tagetes erecta</name>
    <name type="common">African marigold</name>
    <dbReference type="NCBI Taxonomy" id="13708"/>
    <lineage>
        <taxon>Eukaryota</taxon>
        <taxon>Viridiplantae</taxon>
        <taxon>Streptophyta</taxon>
        <taxon>Embryophyta</taxon>
        <taxon>Tracheophyta</taxon>
        <taxon>Spermatophyta</taxon>
        <taxon>Magnoliopsida</taxon>
        <taxon>eudicotyledons</taxon>
        <taxon>Gunneridae</taxon>
        <taxon>Pentapetalae</taxon>
        <taxon>asterids</taxon>
        <taxon>campanulids</taxon>
        <taxon>Asterales</taxon>
        <taxon>Asteraceae</taxon>
        <taxon>Asteroideae</taxon>
        <taxon>Heliantheae alliance</taxon>
        <taxon>Tageteae</taxon>
        <taxon>Tagetes</taxon>
    </lineage>
</organism>
<reference evidence="2" key="1">
    <citation type="journal article" date="2023" name="bioRxiv">
        <title>Improved chromosome-level genome assembly for marigold (Tagetes erecta).</title>
        <authorList>
            <person name="Jiang F."/>
            <person name="Yuan L."/>
            <person name="Wang S."/>
            <person name="Wang H."/>
            <person name="Xu D."/>
            <person name="Wang A."/>
            <person name="Fan W."/>
        </authorList>
    </citation>
    <scope>NUCLEOTIDE SEQUENCE</scope>
    <source>
        <strain evidence="2">WSJ</strain>
        <tissue evidence="2">Leaf</tissue>
    </source>
</reference>
<dbReference type="AlphaFoldDB" id="A0AAD8KRR2"/>
<accession>A0AAD8KRR2</accession>
<proteinExistence type="predicted"/>
<keyword evidence="3" id="KW-1185">Reference proteome</keyword>
<evidence type="ECO:0000256" key="1">
    <source>
        <dbReference type="SAM" id="MobiDB-lite"/>
    </source>
</evidence>
<dbReference type="Proteomes" id="UP001229421">
    <property type="component" value="Unassembled WGS sequence"/>
</dbReference>